<accession>A0A517U6V1</accession>
<keyword evidence="2" id="KW-0614">Plasmid</keyword>
<keyword evidence="3" id="KW-1185">Reference proteome</keyword>
<geneLocation type="plasmid" evidence="3">
    <name>pi41_1</name>
</geneLocation>
<sequence length="64" mass="6914">MSLEYPGAEPSRDAAGEPPPSTTDLPSDAAQLADAELQAKYRREYLTQQRRLSCPGCGESPFEG</sequence>
<dbReference type="AlphaFoldDB" id="A0A517U6V1"/>
<dbReference type="KEGG" id="llh:I41_55830"/>
<name>A0A517U6V1_9BACT</name>
<reference evidence="2 3" key="1">
    <citation type="submission" date="2019-02" db="EMBL/GenBank/DDBJ databases">
        <title>Deep-cultivation of Planctomycetes and their phenomic and genomic characterization uncovers novel biology.</title>
        <authorList>
            <person name="Wiegand S."/>
            <person name="Jogler M."/>
            <person name="Boedeker C."/>
            <person name="Pinto D."/>
            <person name="Vollmers J."/>
            <person name="Rivas-Marin E."/>
            <person name="Kohn T."/>
            <person name="Peeters S.H."/>
            <person name="Heuer A."/>
            <person name="Rast P."/>
            <person name="Oberbeckmann S."/>
            <person name="Bunk B."/>
            <person name="Jeske O."/>
            <person name="Meyerdierks A."/>
            <person name="Storesund J.E."/>
            <person name="Kallscheuer N."/>
            <person name="Luecker S."/>
            <person name="Lage O.M."/>
            <person name="Pohl T."/>
            <person name="Merkel B.J."/>
            <person name="Hornburger P."/>
            <person name="Mueller R.-W."/>
            <person name="Bruemmer F."/>
            <person name="Labrenz M."/>
            <person name="Spormann A.M."/>
            <person name="Op den Camp H."/>
            <person name="Overmann J."/>
            <person name="Amann R."/>
            <person name="Jetten M.S.M."/>
            <person name="Mascher T."/>
            <person name="Medema M.H."/>
            <person name="Devos D.P."/>
            <person name="Kaster A.-K."/>
            <person name="Ovreas L."/>
            <person name="Rohde M."/>
            <person name="Galperin M.Y."/>
            <person name="Jogler C."/>
        </authorList>
    </citation>
    <scope>NUCLEOTIDE SEQUENCE [LARGE SCALE GENOMIC DNA]</scope>
    <source>
        <strain evidence="2 3">I41</strain>
        <plasmid evidence="3">pi41_1</plasmid>
    </source>
</reference>
<proteinExistence type="predicted"/>
<gene>
    <name evidence="2" type="ORF">I41_55830</name>
</gene>
<feature type="region of interest" description="Disordered" evidence="1">
    <location>
        <begin position="1"/>
        <end position="28"/>
    </location>
</feature>
<dbReference type="Proteomes" id="UP000317909">
    <property type="component" value="Plasmid pI41_1"/>
</dbReference>
<dbReference type="EMBL" id="CP036340">
    <property type="protein sequence ID" value="QDT76333.1"/>
    <property type="molecule type" value="Genomic_DNA"/>
</dbReference>
<organism evidence="2 3">
    <name type="scientific">Lacipirellula limnantheis</name>
    <dbReference type="NCBI Taxonomy" id="2528024"/>
    <lineage>
        <taxon>Bacteria</taxon>
        <taxon>Pseudomonadati</taxon>
        <taxon>Planctomycetota</taxon>
        <taxon>Planctomycetia</taxon>
        <taxon>Pirellulales</taxon>
        <taxon>Lacipirellulaceae</taxon>
        <taxon>Lacipirellula</taxon>
    </lineage>
</organism>
<evidence type="ECO:0000313" key="3">
    <source>
        <dbReference type="Proteomes" id="UP000317909"/>
    </source>
</evidence>
<protein>
    <submittedName>
        <fullName evidence="2">Uncharacterized protein</fullName>
    </submittedName>
</protein>
<evidence type="ECO:0000256" key="1">
    <source>
        <dbReference type="SAM" id="MobiDB-lite"/>
    </source>
</evidence>
<evidence type="ECO:0000313" key="2">
    <source>
        <dbReference type="EMBL" id="QDT76333.1"/>
    </source>
</evidence>